<keyword evidence="2" id="KW-0732">Signal</keyword>
<proteinExistence type="predicted"/>
<reference evidence="3 4" key="1">
    <citation type="submission" date="2021-07" db="EMBL/GenBank/DDBJ databases">
        <title>Sphingomonas sp.</title>
        <authorList>
            <person name="Feng G."/>
            <person name="Li J."/>
            <person name="Pan M."/>
        </authorList>
    </citation>
    <scope>NUCLEOTIDE SEQUENCE [LARGE SCALE GENOMIC DNA]</scope>
    <source>
        <strain evidence="3 4">RRHST34</strain>
    </source>
</reference>
<name>A0ABS7BPW0_9SPHN</name>
<keyword evidence="4" id="KW-1185">Reference proteome</keyword>
<evidence type="ECO:0000256" key="1">
    <source>
        <dbReference type="SAM" id="MobiDB-lite"/>
    </source>
</evidence>
<dbReference type="Proteomes" id="UP000759103">
    <property type="component" value="Unassembled WGS sequence"/>
</dbReference>
<feature type="chain" id="PRO_5047173513" evidence="2">
    <location>
        <begin position="21"/>
        <end position="84"/>
    </location>
</feature>
<evidence type="ECO:0000313" key="4">
    <source>
        <dbReference type="Proteomes" id="UP000759103"/>
    </source>
</evidence>
<comment type="caution">
    <text evidence="3">The sequence shown here is derived from an EMBL/GenBank/DDBJ whole genome shotgun (WGS) entry which is preliminary data.</text>
</comment>
<evidence type="ECO:0000313" key="3">
    <source>
        <dbReference type="EMBL" id="MBW6531626.1"/>
    </source>
</evidence>
<sequence length="84" mass="9287">MHRFTALALLLAVASPAAQAKTKDAPEKAVDAADKVICKRFTKTGSLVDSERVCKTKAEWQRDRDELRSINQSRMGGRMPGDLQ</sequence>
<dbReference type="RefSeq" id="WP_219749019.1">
    <property type="nucleotide sequence ID" value="NZ_JAHXZN010000004.1"/>
</dbReference>
<dbReference type="EMBL" id="JAHXZN010000004">
    <property type="protein sequence ID" value="MBW6531626.1"/>
    <property type="molecule type" value="Genomic_DNA"/>
</dbReference>
<evidence type="ECO:0000256" key="2">
    <source>
        <dbReference type="SAM" id="SignalP"/>
    </source>
</evidence>
<gene>
    <name evidence="3" type="ORF">KZ820_12855</name>
</gene>
<feature type="signal peptide" evidence="2">
    <location>
        <begin position="1"/>
        <end position="20"/>
    </location>
</feature>
<feature type="region of interest" description="Disordered" evidence="1">
    <location>
        <begin position="65"/>
        <end position="84"/>
    </location>
</feature>
<organism evidence="3 4">
    <name type="scientific">Sphingomonas citri</name>
    <dbReference type="NCBI Taxonomy" id="2862499"/>
    <lineage>
        <taxon>Bacteria</taxon>
        <taxon>Pseudomonadati</taxon>
        <taxon>Pseudomonadota</taxon>
        <taxon>Alphaproteobacteria</taxon>
        <taxon>Sphingomonadales</taxon>
        <taxon>Sphingomonadaceae</taxon>
        <taxon>Sphingomonas</taxon>
    </lineage>
</organism>
<accession>A0ABS7BPW0</accession>
<protein>
    <submittedName>
        <fullName evidence="3">Uncharacterized protein</fullName>
    </submittedName>
</protein>